<evidence type="ECO:0000256" key="8">
    <source>
        <dbReference type="ARBA" id="ARBA00013025"/>
    </source>
</evidence>
<evidence type="ECO:0000256" key="6">
    <source>
        <dbReference type="ARBA" id="ARBA00011245"/>
    </source>
</evidence>
<comment type="catalytic activity">
    <reaction evidence="21">
        <text>(6R)-5,10-methylenetetrahydrofolyl-(gamma-L-Glu)(n) + L-glutamate + ATP = (6R)-5,10-methylenetetrahydrofolyl-(gamma-L-Glu)(n+1) + ADP + phosphate + H(+)</text>
        <dbReference type="Rhea" id="RHEA:51912"/>
        <dbReference type="Rhea" id="RHEA-COMP:13257"/>
        <dbReference type="Rhea" id="RHEA-COMP:13258"/>
        <dbReference type="ChEBI" id="CHEBI:15378"/>
        <dbReference type="ChEBI" id="CHEBI:29985"/>
        <dbReference type="ChEBI" id="CHEBI:30616"/>
        <dbReference type="ChEBI" id="CHEBI:43474"/>
        <dbReference type="ChEBI" id="CHEBI:136572"/>
        <dbReference type="ChEBI" id="CHEBI:456216"/>
        <dbReference type="EC" id="6.3.2.17"/>
    </reaction>
</comment>
<dbReference type="Pfam" id="PF08245">
    <property type="entry name" value="Mur_ligase_M"/>
    <property type="match status" value="1"/>
</dbReference>
<accession>A0A0A2XMM7</accession>
<evidence type="ECO:0000256" key="11">
    <source>
        <dbReference type="ARBA" id="ARBA00022723"/>
    </source>
</evidence>
<evidence type="ECO:0000313" key="27">
    <source>
        <dbReference type="Proteomes" id="UP000030418"/>
    </source>
</evidence>
<dbReference type="GO" id="GO:0005524">
    <property type="term" value="F:ATP binding"/>
    <property type="evidence" value="ECO:0007669"/>
    <property type="project" value="UniProtKB-KW"/>
</dbReference>
<evidence type="ECO:0000256" key="10">
    <source>
        <dbReference type="ARBA" id="ARBA00022598"/>
    </source>
</evidence>
<dbReference type="EC" id="6.3.2.12" evidence="7"/>
<dbReference type="InterPro" id="IPR001645">
    <property type="entry name" value="Folylpolyglutamate_synth"/>
</dbReference>
<comment type="pathway">
    <text evidence="4">Cofactor biosynthesis; tetrahydrofolylpolyglutamate biosynthesis.</text>
</comment>
<dbReference type="SUPFAM" id="SSF53244">
    <property type="entry name" value="MurD-like peptide ligases, peptide-binding domain"/>
    <property type="match status" value="1"/>
</dbReference>
<keyword evidence="12 23" id="KW-0547">Nucleotide-binding</keyword>
<protein>
    <recommendedName>
        <fullName evidence="9">Dihydrofolate synthase/folylpolyglutamate synthase</fullName>
        <ecNumber evidence="7">6.3.2.12</ecNumber>
        <ecNumber evidence="8">6.3.2.17</ecNumber>
    </recommendedName>
    <alternativeName>
        <fullName evidence="18">Folylpoly-gamma-glutamate synthetase-dihydrofolate synthetase</fullName>
    </alternativeName>
    <alternativeName>
        <fullName evidence="16">Folylpolyglutamate synthetase</fullName>
    </alternativeName>
    <alternativeName>
        <fullName evidence="17">Tetrahydrofolylpolyglutamate synthase</fullName>
    </alternativeName>
</protein>
<evidence type="ECO:0000256" key="15">
    <source>
        <dbReference type="ARBA" id="ARBA00022909"/>
    </source>
</evidence>
<dbReference type="InterPro" id="IPR036565">
    <property type="entry name" value="Mur-like_cat_sf"/>
</dbReference>
<keyword evidence="13 23" id="KW-0067">ATP-binding</keyword>
<dbReference type="InterPro" id="IPR018109">
    <property type="entry name" value="Folylpolyglutamate_synth_CS"/>
</dbReference>
<dbReference type="PROSITE" id="PS01011">
    <property type="entry name" value="FOLYLPOLYGLU_SYNT_1"/>
    <property type="match status" value="1"/>
</dbReference>
<keyword evidence="14" id="KW-0460">Magnesium</keyword>
<dbReference type="PROSITE" id="PS01012">
    <property type="entry name" value="FOLYLPOLYGLU_SYNT_2"/>
    <property type="match status" value="1"/>
</dbReference>
<evidence type="ECO:0000256" key="2">
    <source>
        <dbReference type="ARBA" id="ARBA00002714"/>
    </source>
</evidence>
<dbReference type="Gene3D" id="3.90.190.20">
    <property type="entry name" value="Mur ligase, C-terminal domain"/>
    <property type="match status" value="1"/>
</dbReference>
<evidence type="ECO:0000313" key="26">
    <source>
        <dbReference type="EMBL" id="KGQ32197.1"/>
    </source>
</evidence>
<comment type="catalytic activity">
    <reaction evidence="19">
        <text>(6S)-5,6,7,8-tetrahydrofolyl-(gamma-L-Glu)(n) + L-glutamate + ATP = (6S)-5,6,7,8-tetrahydrofolyl-(gamma-L-Glu)(n+1) + ADP + phosphate + H(+)</text>
        <dbReference type="Rhea" id="RHEA:10580"/>
        <dbReference type="Rhea" id="RHEA-COMP:14738"/>
        <dbReference type="Rhea" id="RHEA-COMP:14740"/>
        <dbReference type="ChEBI" id="CHEBI:15378"/>
        <dbReference type="ChEBI" id="CHEBI:29985"/>
        <dbReference type="ChEBI" id="CHEBI:30616"/>
        <dbReference type="ChEBI" id="CHEBI:43474"/>
        <dbReference type="ChEBI" id="CHEBI:141005"/>
        <dbReference type="ChEBI" id="CHEBI:456216"/>
        <dbReference type="EC" id="6.3.2.17"/>
    </reaction>
</comment>
<evidence type="ECO:0000259" key="25">
    <source>
        <dbReference type="Pfam" id="PF08245"/>
    </source>
</evidence>
<comment type="pathway">
    <text evidence="3">Cofactor biosynthesis; tetrahydrofolate biosynthesis; 7,8-dihydrofolate from 2-amino-4-hydroxy-6-hydroxymethyl-7,8-dihydropteridine diphosphate and 4-aminobenzoate: step 2/2.</text>
</comment>
<dbReference type="GO" id="GO:0046654">
    <property type="term" value="P:tetrahydrofolate biosynthetic process"/>
    <property type="evidence" value="ECO:0007669"/>
    <property type="project" value="UniProtKB-UniPathway"/>
</dbReference>
<keyword evidence="15" id="KW-0289">Folate biosynthesis</keyword>
<dbReference type="AlphaFoldDB" id="A0A0A2XMM7"/>
<evidence type="ECO:0000256" key="18">
    <source>
        <dbReference type="ARBA" id="ARBA00032510"/>
    </source>
</evidence>
<dbReference type="Proteomes" id="UP000030418">
    <property type="component" value="Unassembled WGS sequence"/>
</dbReference>
<dbReference type="InterPro" id="IPR013221">
    <property type="entry name" value="Mur_ligase_cen"/>
</dbReference>
<comment type="similarity">
    <text evidence="5 23">Belongs to the folylpolyglutamate synthase family.</text>
</comment>
<reference evidence="26 27" key="1">
    <citation type="submission" date="2014-08" db="EMBL/GenBank/DDBJ databases">
        <title>Chaperone-usher fimbriae in a diverse selection of Gallibacterium genomes.</title>
        <authorList>
            <person name="Kudirkiene E."/>
            <person name="Bager R.J."/>
            <person name="Johnson T.J."/>
            <person name="Bojesen A.M."/>
        </authorList>
    </citation>
    <scope>NUCLEOTIDE SEQUENCE [LARGE SCALE GENOMIC DNA]</scope>
    <source>
        <strain evidence="26 27">CCM5976</strain>
    </source>
</reference>
<dbReference type="Gene3D" id="3.40.1190.10">
    <property type="entry name" value="Mur-like, catalytic domain"/>
    <property type="match status" value="1"/>
</dbReference>
<dbReference type="SUPFAM" id="SSF53623">
    <property type="entry name" value="MurD-like peptide ligases, catalytic domain"/>
    <property type="match status" value="1"/>
</dbReference>
<keyword evidence="10 23" id="KW-0436">Ligase</keyword>
<evidence type="ECO:0000256" key="3">
    <source>
        <dbReference type="ARBA" id="ARBA00004799"/>
    </source>
</evidence>
<keyword evidence="11" id="KW-0479">Metal-binding</keyword>
<name>A0A0A2XMM7_9PAST</name>
<dbReference type="InterPro" id="IPR036615">
    <property type="entry name" value="Mur_ligase_C_dom_sf"/>
</dbReference>
<evidence type="ECO:0000256" key="4">
    <source>
        <dbReference type="ARBA" id="ARBA00005150"/>
    </source>
</evidence>
<evidence type="ECO:0000256" key="9">
    <source>
        <dbReference type="ARBA" id="ARBA00019357"/>
    </source>
</evidence>
<dbReference type="RefSeq" id="WP_039135537.1">
    <property type="nucleotide sequence ID" value="NZ_JPXY01000025.1"/>
</dbReference>
<evidence type="ECO:0000256" key="21">
    <source>
        <dbReference type="ARBA" id="ARBA00049035"/>
    </source>
</evidence>
<evidence type="ECO:0000256" key="22">
    <source>
        <dbReference type="ARBA" id="ARBA00049161"/>
    </source>
</evidence>
<dbReference type="GO" id="GO:0004326">
    <property type="term" value="F:tetrahydrofolylpolyglutamate synthase activity"/>
    <property type="evidence" value="ECO:0007669"/>
    <property type="project" value="UniProtKB-EC"/>
</dbReference>
<feature type="domain" description="Mur ligase central" evidence="25">
    <location>
        <begin position="53"/>
        <end position="232"/>
    </location>
</feature>
<dbReference type="PANTHER" id="PTHR11136">
    <property type="entry name" value="FOLYLPOLYGLUTAMATE SYNTHASE-RELATED"/>
    <property type="match status" value="1"/>
</dbReference>
<evidence type="ECO:0000259" key="24">
    <source>
        <dbReference type="Pfam" id="PF02875"/>
    </source>
</evidence>
<dbReference type="GO" id="GO:0008841">
    <property type="term" value="F:dihydrofolate synthase activity"/>
    <property type="evidence" value="ECO:0007669"/>
    <property type="project" value="UniProtKB-EC"/>
</dbReference>
<evidence type="ECO:0000256" key="14">
    <source>
        <dbReference type="ARBA" id="ARBA00022842"/>
    </source>
</evidence>
<evidence type="ECO:0000256" key="16">
    <source>
        <dbReference type="ARBA" id="ARBA00030048"/>
    </source>
</evidence>
<dbReference type="GO" id="GO:0046872">
    <property type="term" value="F:metal ion binding"/>
    <property type="evidence" value="ECO:0007669"/>
    <property type="project" value="UniProtKB-KW"/>
</dbReference>
<evidence type="ECO:0000256" key="20">
    <source>
        <dbReference type="ARBA" id="ARBA00047808"/>
    </source>
</evidence>
<dbReference type="Pfam" id="PF02875">
    <property type="entry name" value="Mur_ligase_C"/>
    <property type="match status" value="1"/>
</dbReference>
<comment type="function">
    <text evidence="2">Functions in two distinct reactions of the de novo folate biosynthetic pathway. Catalyzes the addition of a glutamate residue to dihydropteroate (7,8-dihydropteroate or H2Pte) to form dihydrofolate (7,8-dihydrofolate monoglutamate or H2Pte-Glu). Also catalyzes successive additions of L-glutamate to tetrahydrofolate or 10-formyltetrahydrofolate or 5,10-methylenetetrahydrofolate, leading to folylpolyglutamate derivatives.</text>
</comment>
<evidence type="ECO:0000256" key="17">
    <source>
        <dbReference type="ARBA" id="ARBA00030592"/>
    </source>
</evidence>
<gene>
    <name evidence="26" type="ORF">P375_06290</name>
</gene>
<evidence type="ECO:0000256" key="12">
    <source>
        <dbReference type="ARBA" id="ARBA00022741"/>
    </source>
</evidence>
<evidence type="ECO:0000256" key="23">
    <source>
        <dbReference type="PIRNR" id="PIRNR001563"/>
    </source>
</evidence>
<comment type="cofactor">
    <cofactor evidence="1">
        <name>Mg(2+)</name>
        <dbReference type="ChEBI" id="CHEBI:18420"/>
    </cofactor>
</comment>
<evidence type="ECO:0000256" key="1">
    <source>
        <dbReference type="ARBA" id="ARBA00001946"/>
    </source>
</evidence>
<comment type="catalytic activity">
    <reaction evidence="22">
        <text>7,8-dihydropteroate + L-glutamate + ATP = 7,8-dihydrofolate + ADP + phosphate + H(+)</text>
        <dbReference type="Rhea" id="RHEA:23584"/>
        <dbReference type="ChEBI" id="CHEBI:15378"/>
        <dbReference type="ChEBI" id="CHEBI:17839"/>
        <dbReference type="ChEBI" id="CHEBI:29985"/>
        <dbReference type="ChEBI" id="CHEBI:30616"/>
        <dbReference type="ChEBI" id="CHEBI:43474"/>
        <dbReference type="ChEBI" id="CHEBI:57451"/>
        <dbReference type="ChEBI" id="CHEBI:456216"/>
        <dbReference type="EC" id="6.3.2.12"/>
    </reaction>
</comment>
<dbReference type="NCBIfam" id="NF008101">
    <property type="entry name" value="PRK10846.1"/>
    <property type="match status" value="1"/>
</dbReference>
<dbReference type="NCBIfam" id="TIGR01499">
    <property type="entry name" value="folC"/>
    <property type="match status" value="1"/>
</dbReference>
<dbReference type="UniPathway" id="UPA00077">
    <property type="reaction ID" value="UER00157"/>
</dbReference>
<dbReference type="PIRSF" id="PIRSF001563">
    <property type="entry name" value="Folylpolyglu_synth"/>
    <property type="match status" value="1"/>
</dbReference>
<dbReference type="PANTHER" id="PTHR11136:SF0">
    <property type="entry name" value="DIHYDROFOLATE SYNTHETASE-RELATED"/>
    <property type="match status" value="1"/>
</dbReference>
<sequence length="442" mass="49471">MMQQKLDQNSPLDAWLAYLEHLHSKNIDMGLERVKSVAQQLNLLNPSAFVITVAGTNGKGTTCRLLETLLLNAGYRVGVYSSPHILRYNERVRIQGAELPDQMHSRAFSIIEQQRNQSLTYFEFSTLAALLLFQQADLDVIILEVGLGGRLDATNIIDTDLAIITSIDIDHIAFLGDNREQIGFEKAGICRENTPLVVGEPDCPISIKQVAEKLHCPSLYREKDFSVQQTDQDWAFQIGTEQWQHLPFCHIPLQNAATALAALKFLPFKITLSQIKQSLQNVELAGRFQFLSQEQYQNLAQRFNVESKNLPQIVLDVGHNPHAARYLATQLAQKKANYRHIYAICGILQDKDAAGVLAPLLPFITAWICVPLTGERGQSATELQHKLQLVAKNSNYLLKSQSVNSMPQAVDIALNKAQKEDLLLIFGSFHTVADFLNVLGNY</sequence>
<organism evidence="26 27">
    <name type="scientific">Gallibacterium genomosp. 2</name>
    <dbReference type="NCBI Taxonomy" id="155517"/>
    <lineage>
        <taxon>Bacteria</taxon>
        <taxon>Pseudomonadati</taxon>
        <taxon>Pseudomonadota</taxon>
        <taxon>Gammaproteobacteria</taxon>
        <taxon>Pasteurellales</taxon>
        <taxon>Pasteurellaceae</taxon>
        <taxon>Gallibacterium</taxon>
    </lineage>
</organism>
<keyword evidence="27" id="KW-1185">Reference proteome</keyword>
<evidence type="ECO:0000256" key="19">
    <source>
        <dbReference type="ARBA" id="ARBA00047493"/>
    </source>
</evidence>
<evidence type="ECO:0000256" key="13">
    <source>
        <dbReference type="ARBA" id="ARBA00022840"/>
    </source>
</evidence>
<dbReference type="InterPro" id="IPR004101">
    <property type="entry name" value="Mur_ligase_C"/>
</dbReference>
<dbReference type="FunFam" id="3.40.1190.10:FF:000004">
    <property type="entry name" value="Dihydrofolate synthase/folylpolyglutamate synthase"/>
    <property type="match status" value="1"/>
</dbReference>
<comment type="subunit">
    <text evidence="6">Monomer.</text>
</comment>
<comment type="catalytic activity">
    <reaction evidence="20">
        <text>10-formyltetrahydrofolyl-(gamma-L-Glu)(n) + L-glutamate + ATP = 10-formyltetrahydrofolyl-(gamma-L-Glu)(n+1) + ADP + phosphate + H(+)</text>
        <dbReference type="Rhea" id="RHEA:51904"/>
        <dbReference type="Rhea" id="RHEA-COMP:13088"/>
        <dbReference type="Rhea" id="RHEA-COMP:14300"/>
        <dbReference type="ChEBI" id="CHEBI:15378"/>
        <dbReference type="ChEBI" id="CHEBI:29985"/>
        <dbReference type="ChEBI" id="CHEBI:30616"/>
        <dbReference type="ChEBI" id="CHEBI:43474"/>
        <dbReference type="ChEBI" id="CHEBI:134413"/>
        <dbReference type="ChEBI" id="CHEBI:456216"/>
        <dbReference type="EC" id="6.3.2.17"/>
    </reaction>
</comment>
<evidence type="ECO:0000256" key="5">
    <source>
        <dbReference type="ARBA" id="ARBA00008276"/>
    </source>
</evidence>
<evidence type="ECO:0000256" key="7">
    <source>
        <dbReference type="ARBA" id="ARBA00013023"/>
    </source>
</evidence>
<dbReference type="GO" id="GO:0005737">
    <property type="term" value="C:cytoplasm"/>
    <property type="evidence" value="ECO:0007669"/>
    <property type="project" value="TreeGrafter"/>
</dbReference>
<dbReference type="EC" id="6.3.2.17" evidence="8"/>
<comment type="caution">
    <text evidence="26">The sequence shown here is derived from an EMBL/GenBank/DDBJ whole genome shotgun (WGS) entry which is preliminary data.</text>
</comment>
<proteinExistence type="inferred from homology"/>
<dbReference type="GO" id="GO:0046656">
    <property type="term" value="P:folic acid biosynthetic process"/>
    <property type="evidence" value="ECO:0007669"/>
    <property type="project" value="UniProtKB-KW"/>
</dbReference>
<feature type="domain" description="Mur ligase C-terminal" evidence="24">
    <location>
        <begin position="302"/>
        <end position="429"/>
    </location>
</feature>
<dbReference type="EMBL" id="JPXY01000025">
    <property type="protein sequence ID" value="KGQ32197.1"/>
    <property type="molecule type" value="Genomic_DNA"/>
</dbReference>